<accession>A0A0F7KWG3</accession>
<evidence type="ECO:0000313" key="2">
    <source>
        <dbReference type="Proteomes" id="UP000034392"/>
    </source>
</evidence>
<dbReference type="AlphaFoldDB" id="A0A0F7KWG3"/>
<dbReference type="PATRIC" id="fig|1267766.3.peg.2489"/>
<protein>
    <submittedName>
        <fullName evidence="1">Cytoplasmic glycerophosphodiester phosphodiesterase</fullName>
    </submittedName>
</protein>
<organism evidence="1 2">
    <name type="scientific">Croceibacterium atlanticum</name>
    <dbReference type="NCBI Taxonomy" id="1267766"/>
    <lineage>
        <taxon>Bacteria</taxon>
        <taxon>Pseudomonadati</taxon>
        <taxon>Pseudomonadota</taxon>
        <taxon>Alphaproteobacteria</taxon>
        <taxon>Sphingomonadales</taxon>
        <taxon>Erythrobacteraceae</taxon>
        <taxon>Croceibacterium</taxon>
    </lineage>
</organism>
<dbReference type="Pfam" id="PF03009">
    <property type="entry name" value="GDPD"/>
    <property type="match status" value="1"/>
</dbReference>
<dbReference type="KEGG" id="aay:WYH_02461"/>
<dbReference type="EMBL" id="CP011452">
    <property type="protein sequence ID" value="AKH43491.1"/>
    <property type="molecule type" value="Genomic_DNA"/>
</dbReference>
<gene>
    <name evidence="1" type="ORF">WYH_02461</name>
</gene>
<dbReference type="STRING" id="1267766.WYH_02461"/>
<dbReference type="PROSITE" id="PS51704">
    <property type="entry name" value="GP_PDE"/>
    <property type="match status" value="1"/>
</dbReference>
<dbReference type="GO" id="GO:0008081">
    <property type="term" value="F:phosphoric diester hydrolase activity"/>
    <property type="evidence" value="ECO:0007669"/>
    <property type="project" value="InterPro"/>
</dbReference>
<dbReference type="RefSeq" id="WP_046904033.1">
    <property type="nucleotide sequence ID" value="NZ_CP011452.2"/>
</dbReference>
<dbReference type="SUPFAM" id="SSF51695">
    <property type="entry name" value="PLC-like phosphodiesterases"/>
    <property type="match status" value="1"/>
</dbReference>
<sequence>MPWPLLDRWLAAAPEPARTDWLKDHHYAHRGLHGGDVVENSPGAFAAAIAAGMGVECDVQKSRDGRAIVFHDADLDRLTAEAGPLAARSVGELTRIALRGSGERIPTLHDLLAQTRGAVPLLIEIKSHRDRPVSSLCAAVRRNLEGYGGPYAVMSFDPRVVRWFARQAPAIPRGLVVTEQGRKGWRGRAGRHFALWQSCANFLACDIRDLPSRFAAAQRARGLPVLTWTVDSAELLDRAKNHADAPIVEGEGVA</sequence>
<dbReference type="InterPro" id="IPR030395">
    <property type="entry name" value="GP_PDE_dom"/>
</dbReference>
<dbReference type="InterPro" id="IPR017946">
    <property type="entry name" value="PLC-like_Pdiesterase_TIM-brl"/>
</dbReference>
<evidence type="ECO:0000313" key="1">
    <source>
        <dbReference type="EMBL" id="AKH43491.1"/>
    </source>
</evidence>
<dbReference type="Gene3D" id="3.20.20.190">
    <property type="entry name" value="Phosphatidylinositol (PI) phosphodiesterase"/>
    <property type="match status" value="1"/>
</dbReference>
<name>A0A0F7KWG3_9SPHN</name>
<dbReference type="GO" id="GO:0006629">
    <property type="term" value="P:lipid metabolic process"/>
    <property type="evidence" value="ECO:0007669"/>
    <property type="project" value="InterPro"/>
</dbReference>
<proteinExistence type="predicted"/>
<dbReference type="OrthoDB" id="384721at2"/>
<dbReference type="PANTHER" id="PTHR46211:SF1">
    <property type="entry name" value="GLYCEROPHOSPHODIESTER PHOSPHODIESTERASE, CYTOPLASMIC"/>
    <property type="match status" value="1"/>
</dbReference>
<dbReference type="Proteomes" id="UP000034392">
    <property type="component" value="Chromosome"/>
</dbReference>
<dbReference type="PANTHER" id="PTHR46211">
    <property type="entry name" value="GLYCEROPHOSPHORYL DIESTER PHOSPHODIESTERASE"/>
    <property type="match status" value="1"/>
</dbReference>
<keyword evidence="2" id="KW-1185">Reference proteome</keyword>
<reference evidence="1" key="1">
    <citation type="submission" date="2015-05" db="EMBL/GenBank/DDBJ databases">
        <title>The complete genome of Altererythrobacter atlanticus strain 26DY36.</title>
        <authorList>
            <person name="Wu Y.-H."/>
            <person name="Cheng H."/>
            <person name="Wu X.-W."/>
        </authorList>
    </citation>
    <scope>NUCLEOTIDE SEQUENCE [LARGE SCALE GENOMIC DNA]</scope>
    <source>
        <strain evidence="1">26DY36</strain>
    </source>
</reference>